<feature type="transmembrane region" description="Helical" evidence="11">
    <location>
        <begin position="280"/>
        <end position="299"/>
    </location>
</feature>
<evidence type="ECO:0000256" key="7">
    <source>
        <dbReference type="ARBA" id="ARBA00022989"/>
    </source>
</evidence>
<dbReference type="Proteomes" id="UP000187203">
    <property type="component" value="Unassembled WGS sequence"/>
</dbReference>
<dbReference type="InterPro" id="IPR032880">
    <property type="entry name" value="CSC1/OSCA1-like_N"/>
</dbReference>
<dbReference type="Gene3D" id="3.30.70.60">
    <property type="match status" value="1"/>
</dbReference>
<dbReference type="GO" id="GO:0005840">
    <property type="term" value="C:ribosome"/>
    <property type="evidence" value="ECO:0007669"/>
    <property type="project" value="UniProtKB-KW"/>
</dbReference>
<keyword evidence="8" id="KW-0406">Ion transport</keyword>
<evidence type="ECO:0000256" key="2">
    <source>
        <dbReference type="ARBA" id="ARBA00007779"/>
    </source>
</evidence>
<evidence type="ECO:0000256" key="8">
    <source>
        <dbReference type="ARBA" id="ARBA00023065"/>
    </source>
</evidence>
<keyword evidence="9 11" id="KW-0472">Membrane</keyword>
<evidence type="ECO:0000313" key="15">
    <source>
        <dbReference type="EMBL" id="OMO57302.1"/>
    </source>
</evidence>
<comment type="caution">
    <text evidence="15">The sequence shown here is derived from an EMBL/GenBank/DDBJ whole genome shotgun (WGS) entry which is preliminary data.</text>
</comment>
<evidence type="ECO:0000259" key="12">
    <source>
        <dbReference type="Pfam" id="PF02714"/>
    </source>
</evidence>
<dbReference type="GO" id="GO:0005227">
    <property type="term" value="F:calcium-activated cation channel activity"/>
    <property type="evidence" value="ECO:0007669"/>
    <property type="project" value="InterPro"/>
</dbReference>
<evidence type="ECO:0000256" key="3">
    <source>
        <dbReference type="ARBA" id="ARBA00009512"/>
    </source>
</evidence>
<feature type="transmembrane region" description="Helical" evidence="11">
    <location>
        <begin position="659"/>
        <end position="676"/>
    </location>
</feature>
<comment type="similarity">
    <text evidence="3">Belongs to the bacterial ribosomal protein bS6 family.</text>
</comment>
<dbReference type="EMBL" id="AWUE01022598">
    <property type="protein sequence ID" value="OMO57302.1"/>
    <property type="molecule type" value="Genomic_DNA"/>
</dbReference>
<keyword evidence="10" id="KW-0407">Ion channel</keyword>
<keyword evidence="7 11" id="KW-1133">Transmembrane helix</keyword>
<keyword evidence="15" id="KW-0687">Ribonucleoprotein</keyword>
<dbReference type="InterPro" id="IPR014717">
    <property type="entry name" value="Transl_elong_EF1B/ribsomal_bS6"/>
</dbReference>
<accession>A0A1R3GGV0</accession>
<dbReference type="GO" id="GO:0019843">
    <property type="term" value="F:rRNA binding"/>
    <property type="evidence" value="ECO:0007669"/>
    <property type="project" value="InterPro"/>
</dbReference>
<dbReference type="GO" id="GO:0003735">
    <property type="term" value="F:structural constituent of ribosome"/>
    <property type="evidence" value="ECO:0007669"/>
    <property type="project" value="InterPro"/>
</dbReference>
<evidence type="ECO:0000313" key="16">
    <source>
        <dbReference type="Proteomes" id="UP000187203"/>
    </source>
</evidence>
<keyword evidence="16" id="KW-1185">Reference proteome</keyword>
<dbReference type="GO" id="GO:0006412">
    <property type="term" value="P:translation"/>
    <property type="evidence" value="ECO:0007669"/>
    <property type="project" value="InterPro"/>
</dbReference>
<feature type="transmembrane region" description="Helical" evidence="11">
    <location>
        <begin position="494"/>
        <end position="518"/>
    </location>
</feature>
<protein>
    <submittedName>
        <fullName evidence="15">Ribosomal protein S6</fullName>
    </submittedName>
</protein>
<reference evidence="16" key="1">
    <citation type="submission" date="2013-09" db="EMBL/GenBank/DDBJ databases">
        <title>Corchorus olitorius genome sequencing.</title>
        <authorList>
            <person name="Alam M."/>
            <person name="Haque M.S."/>
            <person name="Islam M.S."/>
            <person name="Emdad E.M."/>
            <person name="Islam M.M."/>
            <person name="Ahmed B."/>
            <person name="Halim A."/>
            <person name="Hossen Q.M.M."/>
            <person name="Hossain M.Z."/>
            <person name="Ahmed R."/>
            <person name="Khan M.M."/>
            <person name="Islam R."/>
            <person name="Rashid M.M."/>
            <person name="Khan S.A."/>
            <person name="Rahman M.S."/>
            <person name="Alam M."/>
            <person name="Yahiya A.S."/>
            <person name="Khan M.S."/>
            <person name="Azam M.S."/>
            <person name="Haque T."/>
            <person name="Lashkar M.Z.H."/>
            <person name="Akhand A.I."/>
            <person name="Morshed G."/>
            <person name="Roy S."/>
            <person name="Uddin K.S."/>
            <person name="Rabeya T."/>
            <person name="Hossain A.S."/>
            <person name="Chowdhury A."/>
            <person name="Snigdha A.R."/>
            <person name="Mortoza M.S."/>
            <person name="Matin S.A."/>
            <person name="Hoque S.M.E."/>
            <person name="Islam M.K."/>
            <person name="Roy D.K."/>
            <person name="Haider R."/>
            <person name="Moosa M.M."/>
            <person name="Elias S.M."/>
            <person name="Hasan A.M."/>
            <person name="Jahan S."/>
            <person name="Shafiuddin M."/>
            <person name="Mahmood N."/>
            <person name="Shommy N.S."/>
        </authorList>
    </citation>
    <scope>NUCLEOTIDE SEQUENCE [LARGE SCALE GENOMIC DNA]</scope>
    <source>
        <strain evidence="16">cv. O-4</strain>
    </source>
</reference>
<feature type="transmembrane region" description="Helical" evidence="11">
    <location>
        <begin position="546"/>
        <end position="567"/>
    </location>
</feature>
<evidence type="ECO:0000256" key="5">
    <source>
        <dbReference type="ARBA" id="ARBA00022692"/>
    </source>
</evidence>
<feature type="domain" description="CSC1/OSCA1-like cytosolic" evidence="14">
    <location>
        <begin position="322"/>
        <end position="481"/>
    </location>
</feature>
<dbReference type="Pfam" id="PF01250">
    <property type="entry name" value="Ribosomal_S6"/>
    <property type="match status" value="1"/>
</dbReference>
<evidence type="ECO:0000256" key="4">
    <source>
        <dbReference type="ARBA" id="ARBA00022448"/>
    </source>
</evidence>
<keyword evidence="15" id="KW-0689">Ribosomal protein</keyword>
<dbReference type="InterPro" id="IPR045122">
    <property type="entry name" value="Csc1-like"/>
</dbReference>
<organism evidence="15 16">
    <name type="scientific">Corchorus olitorius</name>
    <dbReference type="NCBI Taxonomy" id="93759"/>
    <lineage>
        <taxon>Eukaryota</taxon>
        <taxon>Viridiplantae</taxon>
        <taxon>Streptophyta</taxon>
        <taxon>Embryophyta</taxon>
        <taxon>Tracheophyta</taxon>
        <taxon>Spermatophyta</taxon>
        <taxon>Magnoliopsida</taxon>
        <taxon>eudicotyledons</taxon>
        <taxon>Gunneridae</taxon>
        <taxon>Pentapetalae</taxon>
        <taxon>rosids</taxon>
        <taxon>malvids</taxon>
        <taxon>Malvales</taxon>
        <taxon>Malvaceae</taxon>
        <taxon>Grewioideae</taxon>
        <taxon>Apeibeae</taxon>
        <taxon>Corchorus</taxon>
    </lineage>
</organism>
<dbReference type="GO" id="GO:0005886">
    <property type="term" value="C:plasma membrane"/>
    <property type="evidence" value="ECO:0007669"/>
    <property type="project" value="TreeGrafter"/>
</dbReference>
<dbReference type="PANTHER" id="PTHR13018">
    <property type="entry name" value="PROBABLE MEMBRANE PROTEIN DUF221-RELATED"/>
    <property type="match status" value="1"/>
</dbReference>
<evidence type="ECO:0000256" key="9">
    <source>
        <dbReference type="ARBA" id="ARBA00023136"/>
    </source>
</evidence>
<evidence type="ECO:0000256" key="11">
    <source>
        <dbReference type="SAM" id="Phobius"/>
    </source>
</evidence>
<evidence type="ECO:0000256" key="1">
    <source>
        <dbReference type="ARBA" id="ARBA00004141"/>
    </source>
</evidence>
<feature type="domain" description="CSC1/OSCA1-like 7TM region" evidence="12">
    <location>
        <begin position="584"/>
        <end position="716"/>
    </location>
</feature>
<dbReference type="STRING" id="93759.A0A1R3GGV0"/>
<keyword evidence="5 11" id="KW-0812">Transmembrane</keyword>
<evidence type="ECO:0000259" key="13">
    <source>
        <dbReference type="Pfam" id="PF13967"/>
    </source>
</evidence>
<dbReference type="AlphaFoldDB" id="A0A1R3GGV0"/>
<dbReference type="SUPFAM" id="SSF54995">
    <property type="entry name" value="Ribosomal protein S6"/>
    <property type="match status" value="1"/>
</dbReference>
<dbReference type="OrthoDB" id="1689567at2759"/>
<dbReference type="FunFam" id="3.30.70.60:FF:000012">
    <property type="entry name" value="Translation elongation factor EF1B/ribosomal protein S6 family protein"/>
    <property type="match status" value="1"/>
</dbReference>
<keyword evidence="4" id="KW-0813">Transport</keyword>
<dbReference type="Pfam" id="PF13967">
    <property type="entry name" value="RSN1_TM"/>
    <property type="match status" value="1"/>
</dbReference>
<proteinExistence type="inferred from homology"/>
<evidence type="ECO:0000259" key="14">
    <source>
        <dbReference type="Pfam" id="PF14703"/>
    </source>
</evidence>
<dbReference type="CDD" id="cd15465">
    <property type="entry name" value="bS6_mito"/>
    <property type="match status" value="1"/>
</dbReference>
<dbReference type="PANTHER" id="PTHR13018:SF141">
    <property type="entry name" value="OS01G0950900 PROTEIN"/>
    <property type="match status" value="1"/>
</dbReference>
<sequence length="807" mass="92643">MPLYDCMLLLKPKVTKEAVADLLSRIGRHVYTRNGVLTEVKSFGTIQLGYGIKKLDGRYFQGQLMQMTMMATPNINKELHYLNKEDRLLRWLLVKHRDTKYGMDFISEDDGKWDLSEVSSGSWCFSSESSYLCSAWILSVQKIDGALRSYLSNLACQCVSHLAETKQPSNAPIYYPRPLSKQNRPIFPPFSLSRFIVPSFSWIPRAFRVSEDEILDISGLDALVVIRLFKFGINFFSVSSVVGLLILLPINYAGQDDPSAADRCLDSCTISNIKRGSNRLWVHFICLWLISIYGLYLLYREYSVILVRRIQRMRIMRNRPDQFTTLVRQIPICNEHKARGCCVDHFFSKHHPYSYHSYQMLYDGKDIEHLLDQARYIQKKVHDLRERRTVKKSIGEMLLWDKRRDDAEKASLLEEKLQELFHKIHHLQSEEMLKTKELPVAFVTFKSRWGAALAAQTQQHTNPLLWITETAPEPNDVSWRNLAIQYRFLLLHKIGVILAASLLTVFFAVPVTAVQGIAKFEKLKKWFPPVKAIELIPGLSSVVTGYLPSAILKGFLYIVPFAVLAMCKVGGSISKSKEEIKACNMADFFMTYILTDGLSGFSLEILQPGLLLWDLIKSHTFNRGKEKELYLYSLPYFRIIPTVALSILIGIVYAVIAPLLLPFLIVYFFLGYAVYINQIQDVYETVYDTYGQFWPFIHHYIFVAIILMQITMIGLFGLKSKPAASIATIPLVLLTIMFNEYCKIRFLPAFQRYSIQNAVENDEVDEENGQMEGSYEKAVGVYRQPSLRQVKFTQSGSNMTQPLITSL</sequence>
<feature type="transmembrane region" description="Helical" evidence="11">
    <location>
        <begin position="629"/>
        <end position="653"/>
    </location>
</feature>
<comment type="similarity">
    <text evidence="2">Belongs to the CSC1 (TC 1.A.17) family.</text>
</comment>
<dbReference type="InterPro" id="IPR003864">
    <property type="entry name" value="CSC1/OSCA1-like_7TM"/>
</dbReference>
<evidence type="ECO:0000256" key="10">
    <source>
        <dbReference type="ARBA" id="ARBA00023303"/>
    </source>
</evidence>
<dbReference type="Pfam" id="PF14703">
    <property type="entry name" value="PHM7_cyt"/>
    <property type="match status" value="1"/>
</dbReference>
<dbReference type="InterPro" id="IPR027815">
    <property type="entry name" value="CSC1/OSCA1-like_cyt"/>
</dbReference>
<feature type="transmembrane region" description="Helical" evidence="11">
    <location>
        <begin position="697"/>
        <end position="717"/>
    </location>
</feature>
<feature type="domain" description="CSC1/OSCA1-like N-terminal transmembrane" evidence="13">
    <location>
        <begin position="168"/>
        <end position="301"/>
    </location>
</feature>
<name>A0A1R3GGV0_9ROSI</name>
<evidence type="ECO:0000256" key="6">
    <source>
        <dbReference type="ARBA" id="ARBA00022837"/>
    </source>
</evidence>
<dbReference type="InterPro" id="IPR000529">
    <property type="entry name" value="Ribosomal_bS6"/>
</dbReference>
<feature type="transmembrane region" description="Helical" evidence="11">
    <location>
        <begin position="231"/>
        <end position="250"/>
    </location>
</feature>
<gene>
    <name evidence="15" type="ORF">COLO4_35448</name>
</gene>
<keyword evidence="6" id="KW-0106">Calcium</keyword>
<dbReference type="Pfam" id="PF02714">
    <property type="entry name" value="RSN1_7TM"/>
    <property type="match status" value="1"/>
</dbReference>
<dbReference type="InterPro" id="IPR035980">
    <property type="entry name" value="Ribosomal_bS6_sf"/>
</dbReference>
<comment type="subcellular location">
    <subcellularLocation>
        <location evidence="1">Membrane</location>
        <topology evidence="1">Multi-pass membrane protein</topology>
    </subcellularLocation>
</comment>